<name>A0AAV2E7B0_9ROSI</name>
<keyword evidence="3" id="KW-1185">Reference proteome</keyword>
<dbReference type="Proteomes" id="UP001497516">
    <property type="component" value="Chromosome 4"/>
</dbReference>
<gene>
    <name evidence="2" type="ORF">LTRI10_LOCUS23011</name>
</gene>
<accession>A0AAV2E7B0</accession>
<evidence type="ECO:0000313" key="3">
    <source>
        <dbReference type="Proteomes" id="UP001497516"/>
    </source>
</evidence>
<proteinExistence type="predicted"/>
<protein>
    <submittedName>
        <fullName evidence="2">Uncharacterized protein</fullName>
    </submittedName>
</protein>
<feature type="compositionally biased region" description="Basic and acidic residues" evidence="1">
    <location>
        <begin position="175"/>
        <end position="184"/>
    </location>
</feature>
<dbReference type="AlphaFoldDB" id="A0AAV2E7B0"/>
<feature type="region of interest" description="Disordered" evidence="1">
    <location>
        <begin position="169"/>
        <end position="235"/>
    </location>
</feature>
<reference evidence="2 3" key="1">
    <citation type="submission" date="2024-04" db="EMBL/GenBank/DDBJ databases">
        <authorList>
            <person name="Fracassetti M."/>
        </authorList>
    </citation>
    <scope>NUCLEOTIDE SEQUENCE [LARGE SCALE GENOMIC DNA]</scope>
</reference>
<organism evidence="2 3">
    <name type="scientific">Linum trigynum</name>
    <dbReference type="NCBI Taxonomy" id="586398"/>
    <lineage>
        <taxon>Eukaryota</taxon>
        <taxon>Viridiplantae</taxon>
        <taxon>Streptophyta</taxon>
        <taxon>Embryophyta</taxon>
        <taxon>Tracheophyta</taxon>
        <taxon>Spermatophyta</taxon>
        <taxon>Magnoliopsida</taxon>
        <taxon>eudicotyledons</taxon>
        <taxon>Gunneridae</taxon>
        <taxon>Pentapetalae</taxon>
        <taxon>rosids</taxon>
        <taxon>fabids</taxon>
        <taxon>Malpighiales</taxon>
        <taxon>Linaceae</taxon>
        <taxon>Linum</taxon>
    </lineage>
</organism>
<dbReference type="EMBL" id="OZ034817">
    <property type="protein sequence ID" value="CAL1381642.1"/>
    <property type="molecule type" value="Genomic_DNA"/>
</dbReference>
<sequence>MHSSLKKWLATSTHKIDTLFLRFHTCVEGRVIELKKDLEASLSKVFALAYGPPYGNLNKEVSLWAIELMMEEREREIVRRCGCRLPETHGLPCKCKMDEYSVAGVELYPYHLHRFWSSLVYESPPDRAEWEDHDAIERNIFTAMVEDVYKQGPAAIRKATQILRPHIHPQVEGLQEPRESEAQRGRPPKRTNARDPSSFEHERARAEKRSKTNQSPRTPRSKTPAGARKSQHMQVHNERNVCPYLRYVPPSIHPLVRVVHRLDCRIAGRCTQEYWFEEADLLVFATMYNWAIVVYGLYGGRHTYGYTALPMTAPEGITQPSDVMALVFTGAHWVRLIVDDVDGVSPMPPFSPQWSHFRDMTSIPDWDLLYEQEQALYAILGGHYPNDDEEDD</sequence>
<evidence type="ECO:0000256" key="1">
    <source>
        <dbReference type="SAM" id="MobiDB-lite"/>
    </source>
</evidence>
<feature type="compositionally biased region" description="Basic and acidic residues" evidence="1">
    <location>
        <begin position="197"/>
        <end position="210"/>
    </location>
</feature>
<evidence type="ECO:0000313" key="2">
    <source>
        <dbReference type="EMBL" id="CAL1381642.1"/>
    </source>
</evidence>